<dbReference type="InterPro" id="IPR045038">
    <property type="entry name" value="AIG2-like"/>
</dbReference>
<dbReference type="InterPro" id="IPR013024">
    <property type="entry name" value="GGCT-like"/>
</dbReference>
<evidence type="ECO:0000256" key="1">
    <source>
        <dbReference type="ARBA" id="ARBA00008861"/>
    </source>
</evidence>
<name>A0AAD9S8L9_PHOAM</name>
<evidence type="ECO:0000313" key="6">
    <source>
        <dbReference type="Proteomes" id="UP001265746"/>
    </source>
</evidence>
<keyword evidence="2" id="KW-0808">Transferase</keyword>
<evidence type="ECO:0000313" key="5">
    <source>
        <dbReference type="EMBL" id="KAK2601098.1"/>
    </source>
</evidence>
<dbReference type="InterPro" id="IPR009288">
    <property type="entry name" value="AIG2-like_dom"/>
</dbReference>
<dbReference type="Gene3D" id="3.10.490.10">
    <property type="entry name" value="Gamma-glutamyl cyclotransferase-like"/>
    <property type="match status" value="1"/>
</dbReference>
<feature type="domain" description="Gamma-glutamylcyclotransferase AIG2-like" evidence="4">
    <location>
        <begin position="26"/>
        <end position="120"/>
    </location>
</feature>
<dbReference type="Proteomes" id="UP001265746">
    <property type="component" value="Unassembled WGS sequence"/>
</dbReference>
<evidence type="ECO:0000256" key="3">
    <source>
        <dbReference type="ARBA" id="ARBA00030602"/>
    </source>
</evidence>
<dbReference type="EMBL" id="JAUJFL010000006">
    <property type="protein sequence ID" value="KAK2601098.1"/>
    <property type="molecule type" value="Genomic_DNA"/>
</dbReference>
<keyword evidence="6" id="KW-1185">Reference proteome</keyword>
<evidence type="ECO:0000256" key="2">
    <source>
        <dbReference type="ARBA" id="ARBA00022679"/>
    </source>
</evidence>
<dbReference type="PANTHER" id="PTHR31544:SF2">
    <property type="entry name" value="AIG2-LIKE PROTEIN D"/>
    <property type="match status" value="1"/>
</dbReference>
<gene>
    <name evidence="5" type="ORF">N8I77_010570</name>
</gene>
<protein>
    <recommendedName>
        <fullName evidence="3">Putative gamma-glutamylcyclotransferase</fullName>
    </recommendedName>
</protein>
<organism evidence="5 6">
    <name type="scientific">Phomopsis amygdali</name>
    <name type="common">Fusicoccum amygdali</name>
    <dbReference type="NCBI Taxonomy" id="1214568"/>
    <lineage>
        <taxon>Eukaryota</taxon>
        <taxon>Fungi</taxon>
        <taxon>Dikarya</taxon>
        <taxon>Ascomycota</taxon>
        <taxon>Pezizomycotina</taxon>
        <taxon>Sordariomycetes</taxon>
        <taxon>Sordariomycetidae</taxon>
        <taxon>Diaporthales</taxon>
        <taxon>Diaporthaceae</taxon>
        <taxon>Diaporthe</taxon>
    </lineage>
</organism>
<dbReference type="InterPro" id="IPR036568">
    <property type="entry name" value="GGCT-like_sf"/>
</dbReference>
<sequence>MASESERFALARSALASDPSHSAPILFSYGSLLLDEVIAALLDRVPEHEPAKAPGYRVSKLPDQSYPGLVHDESSEAPGRIYCGLTPKEWAILDAFENPLYEVQVVTLGDGRKALAYVWTMDLLLGAAGWTTDSMTGTTLERYLKWTKAWRNEYDAQVEAS</sequence>
<dbReference type="SUPFAM" id="SSF110857">
    <property type="entry name" value="Gamma-glutamyl cyclotransferase-like"/>
    <property type="match status" value="1"/>
</dbReference>
<accession>A0AAD9S8L9</accession>
<dbReference type="AlphaFoldDB" id="A0AAD9S8L9"/>
<dbReference type="Pfam" id="PF06094">
    <property type="entry name" value="GGACT"/>
    <property type="match status" value="1"/>
</dbReference>
<comment type="similarity">
    <text evidence="1">Belongs to the gamma-glutamylcyclotransferase family.</text>
</comment>
<reference evidence="5" key="1">
    <citation type="submission" date="2023-06" db="EMBL/GenBank/DDBJ databases">
        <authorList>
            <person name="Noh H."/>
        </authorList>
    </citation>
    <scope>NUCLEOTIDE SEQUENCE</scope>
    <source>
        <strain evidence="5">DUCC20226</strain>
    </source>
</reference>
<proteinExistence type="inferred from homology"/>
<dbReference type="PANTHER" id="PTHR31544">
    <property type="entry name" value="AIG2-LIKE PROTEIN D"/>
    <property type="match status" value="1"/>
</dbReference>
<comment type="caution">
    <text evidence="5">The sequence shown here is derived from an EMBL/GenBank/DDBJ whole genome shotgun (WGS) entry which is preliminary data.</text>
</comment>
<dbReference type="CDD" id="cd06661">
    <property type="entry name" value="GGCT_like"/>
    <property type="match status" value="1"/>
</dbReference>
<evidence type="ECO:0000259" key="4">
    <source>
        <dbReference type="Pfam" id="PF06094"/>
    </source>
</evidence>
<dbReference type="GO" id="GO:0016740">
    <property type="term" value="F:transferase activity"/>
    <property type="evidence" value="ECO:0007669"/>
    <property type="project" value="UniProtKB-KW"/>
</dbReference>